<keyword evidence="7 8" id="KW-0472">Membrane</keyword>
<feature type="transmembrane region" description="Helical" evidence="8">
    <location>
        <begin position="65"/>
        <end position="86"/>
    </location>
</feature>
<dbReference type="InterPro" id="IPR010065">
    <property type="entry name" value="AA_ABC_transptr_permease_3TM"/>
</dbReference>
<dbReference type="Proteomes" id="UP000307074">
    <property type="component" value="Chromosome"/>
</dbReference>
<evidence type="ECO:0000256" key="6">
    <source>
        <dbReference type="ARBA" id="ARBA00022989"/>
    </source>
</evidence>
<dbReference type="EMBL" id="CP113117">
    <property type="protein sequence ID" value="WAD02274.1"/>
    <property type="molecule type" value="Genomic_DNA"/>
</dbReference>
<dbReference type="Pfam" id="PF00528">
    <property type="entry name" value="BPD_transp_1"/>
    <property type="match status" value="1"/>
</dbReference>
<evidence type="ECO:0000313" key="14">
    <source>
        <dbReference type="Proteomes" id="UP000307074"/>
    </source>
</evidence>
<evidence type="ECO:0000256" key="2">
    <source>
        <dbReference type="ARBA" id="ARBA00022448"/>
    </source>
</evidence>
<gene>
    <name evidence="12" type="ORF">DIS17_04895</name>
    <name evidence="10" type="ORF">JK167_09530</name>
    <name evidence="13" type="ORF">ORR04_03470</name>
    <name evidence="11" type="ORF">UCCLBBS449_1063</name>
</gene>
<evidence type="ECO:0000259" key="9">
    <source>
        <dbReference type="PROSITE" id="PS50928"/>
    </source>
</evidence>
<dbReference type="GO" id="GO:0006865">
    <property type="term" value="P:amino acid transport"/>
    <property type="evidence" value="ECO:0007669"/>
    <property type="project" value="UniProtKB-KW"/>
</dbReference>
<keyword evidence="5" id="KW-0029">Amino-acid transport</keyword>
<organism evidence="10 15">
    <name type="scientific">Levilactobacillus brevis</name>
    <name type="common">Lactobacillus brevis</name>
    <dbReference type="NCBI Taxonomy" id="1580"/>
    <lineage>
        <taxon>Bacteria</taxon>
        <taxon>Bacillati</taxon>
        <taxon>Bacillota</taxon>
        <taxon>Bacilli</taxon>
        <taxon>Lactobacillales</taxon>
        <taxon>Lactobacillaceae</taxon>
        <taxon>Levilactobacillus</taxon>
    </lineage>
</organism>
<sequence length="229" mass="25415">MLKYLSIPGFFNAPLAWSSIPQILSGLPMTIFLTVMAFGLATIWGMLLTLAQLSHVRVLHGLARAYISFMRGVPMLVVLFIVYFGFGLTAVPAAIISFTLGAAAFVSEVFRSAFLGIDHGQYEAAYSIGLPYRKVMRFIIIPQAFRISIPALGNILLDMFKGTSLAAMITVTDMFMQAKIVAGANQDYMTIYITIAILYWLCCVVITTGQNQLERWLDFDRPKAHLKLL</sequence>
<proteinExistence type="inferred from homology"/>
<dbReference type="PANTHER" id="PTHR30614:SF0">
    <property type="entry name" value="L-CYSTINE TRANSPORT SYSTEM PERMEASE PROTEIN TCYL"/>
    <property type="match status" value="1"/>
</dbReference>
<name>A0A0C1Q1Y9_LEVBR</name>
<reference evidence="10" key="4">
    <citation type="submission" date="2022-09" db="EMBL/GenBank/DDBJ databases">
        <title>Genome-inferred correspondence between phylogeny and metabolic traits in the wild Drosophila gut microbiome.</title>
        <authorList>
            <person name="Bueno E."/>
            <person name="Blow F."/>
            <person name="Douglas A.E."/>
        </authorList>
    </citation>
    <scope>NUCLEOTIDE SEQUENCE</scope>
    <source>
        <strain evidence="10">Dm-2019-70</strain>
    </source>
</reference>
<dbReference type="CDD" id="cd06261">
    <property type="entry name" value="TM_PBP2"/>
    <property type="match status" value="1"/>
</dbReference>
<dbReference type="NCBIfam" id="TIGR01726">
    <property type="entry name" value="HEQRo_perm_3TM"/>
    <property type="match status" value="1"/>
</dbReference>
<dbReference type="InterPro" id="IPR000515">
    <property type="entry name" value="MetI-like"/>
</dbReference>
<keyword evidence="2 8" id="KW-0813">Transport</keyword>
<dbReference type="Proteomes" id="UP001164768">
    <property type="component" value="Chromosome"/>
</dbReference>
<dbReference type="EMBL" id="CP031198">
    <property type="protein sequence ID" value="QCZ53020.1"/>
    <property type="molecule type" value="Genomic_DNA"/>
</dbReference>
<accession>A0A0C1Q1Y9</accession>
<dbReference type="OMA" id="LIYWCFC"/>
<reference evidence="12" key="1">
    <citation type="submission" date="2018-05" db="EMBL/GenBank/DDBJ databases">
        <title>Genome Comparison of Lactic Acid Bacteria Isolated from non-Wheat Sourdough.</title>
        <authorList>
            <person name="Rice T."/>
            <person name="Axel C."/>
            <person name="Lynch K.M."/>
            <person name="Benz C."/>
            <person name="Arendt E.K."/>
            <person name="Coffey A."/>
        </authorList>
    </citation>
    <scope>NUCLEOTIDE SEQUENCE</scope>
    <source>
        <strain evidence="12">TR055</strain>
    </source>
</reference>
<keyword evidence="6 8" id="KW-1133">Transmembrane helix</keyword>
<protein>
    <submittedName>
        <fullName evidence="11">ABC-type amino acid transport system permease component</fullName>
    </submittedName>
    <submittedName>
        <fullName evidence="10">Amino acid ABC transporter permease</fullName>
    </submittedName>
</protein>
<evidence type="ECO:0000256" key="7">
    <source>
        <dbReference type="ARBA" id="ARBA00023136"/>
    </source>
</evidence>
<comment type="similarity">
    <text evidence="8">Belongs to the binding-protein-dependent transport system permease family.</text>
</comment>
<evidence type="ECO:0000313" key="12">
    <source>
        <dbReference type="EMBL" id="TOZ04695.1"/>
    </source>
</evidence>
<comment type="subcellular location">
    <subcellularLocation>
        <location evidence="1 8">Cell membrane</location>
        <topology evidence="1 8">Multi-pass membrane protein</topology>
    </subcellularLocation>
</comment>
<dbReference type="GO" id="GO:0022857">
    <property type="term" value="F:transmembrane transporter activity"/>
    <property type="evidence" value="ECO:0007669"/>
    <property type="project" value="InterPro"/>
</dbReference>
<dbReference type="EMBL" id="QFDK01000004">
    <property type="protein sequence ID" value="TOZ04695.1"/>
    <property type="molecule type" value="Genomic_DNA"/>
</dbReference>
<dbReference type="SUPFAM" id="SSF161098">
    <property type="entry name" value="MetI-like"/>
    <property type="match status" value="1"/>
</dbReference>
<dbReference type="RefSeq" id="WP_011668099.1">
    <property type="nucleotide sequence ID" value="NZ_BBOW01000079.1"/>
</dbReference>
<evidence type="ECO:0000256" key="4">
    <source>
        <dbReference type="ARBA" id="ARBA00022692"/>
    </source>
</evidence>
<dbReference type="OrthoDB" id="9805999at2"/>
<evidence type="ECO:0000313" key="13">
    <source>
        <dbReference type="EMBL" id="WAD02274.1"/>
    </source>
</evidence>
<evidence type="ECO:0000256" key="8">
    <source>
        <dbReference type="RuleBase" id="RU363032"/>
    </source>
</evidence>
<reference evidence="10" key="3">
    <citation type="submission" date="2020-12" db="EMBL/GenBank/DDBJ databases">
        <authorList>
            <person name="Mcmullen J.G."/>
        </authorList>
    </citation>
    <scope>NUCLEOTIDE SEQUENCE</scope>
    <source>
        <strain evidence="10">Dm-2019-70</strain>
    </source>
</reference>
<dbReference type="PANTHER" id="PTHR30614">
    <property type="entry name" value="MEMBRANE COMPONENT OF AMINO ACID ABC TRANSPORTER"/>
    <property type="match status" value="1"/>
</dbReference>
<evidence type="ECO:0000313" key="11">
    <source>
        <dbReference type="EMBL" id="QCZ53020.1"/>
    </source>
</evidence>
<dbReference type="GO" id="GO:0043190">
    <property type="term" value="C:ATP-binding cassette (ABC) transporter complex"/>
    <property type="evidence" value="ECO:0007669"/>
    <property type="project" value="InterPro"/>
</dbReference>
<reference evidence="11 14" key="2">
    <citation type="submission" date="2018-07" db="EMBL/GenBank/DDBJ databases">
        <authorList>
            <person name="Feyereisen M."/>
        </authorList>
    </citation>
    <scope>NUCLEOTIDE SEQUENCE [LARGE SCALE GENOMIC DNA]</scope>
    <source>
        <strain evidence="11 14">UCCLBBS449</strain>
    </source>
</reference>
<keyword evidence="4 8" id="KW-0812">Transmembrane</keyword>
<dbReference type="InterPro" id="IPR043429">
    <property type="entry name" value="ArtM/GltK/GlnP/TcyL/YhdX-like"/>
</dbReference>
<dbReference type="InterPro" id="IPR035906">
    <property type="entry name" value="MetI-like_sf"/>
</dbReference>
<dbReference type="Proteomes" id="UP000676478">
    <property type="component" value="Unassembled WGS sequence"/>
</dbReference>
<dbReference type="EMBL" id="JAERKF010000011">
    <property type="protein sequence ID" value="MBS1011068.1"/>
    <property type="molecule type" value="Genomic_DNA"/>
</dbReference>
<feature type="domain" description="ABC transmembrane type-1" evidence="9">
    <location>
        <begin position="27"/>
        <end position="210"/>
    </location>
</feature>
<evidence type="ECO:0000313" key="10">
    <source>
        <dbReference type="EMBL" id="MBS1011068.1"/>
    </source>
</evidence>
<evidence type="ECO:0000256" key="1">
    <source>
        <dbReference type="ARBA" id="ARBA00004651"/>
    </source>
</evidence>
<keyword evidence="3" id="KW-1003">Cell membrane</keyword>
<dbReference type="Proteomes" id="UP000785759">
    <property type="component" value="Unassembled WGS sequence"/>
</dbReference>
<dbReference type="AlphaFoldDB" id="A0A0C1Q1Y9"/>
<feature type="transmembrane region" description="Helical" evidence="8">
    <location>
        <begin position="188"/>
        <end position="209"/>
    </location>
</feature>
<evidence type="ECO:0000256" key="5">
    <source>
        <dbReference type="ARBA" id="ARBA00022970"/>
    </source>
</evidence>
<evidence type="ECO:0000256" key="3">
    <source>
        <dbReference type="ARBA" id="ARBA00022475"/>
    </source>
</evidence>
<dbReference type="Gene3D" id="1.10.3720.10">
    <property type="entry name" value="MetI-like"/>
    <property type="match status" value="1"/>
</dbReference>
<dbReference type="PROSITE" id="PS50928">
    <property type="entry name" value="ABC_TM1"/>
    <property type="match status" value="1"/>
</dbReference>
<reference evidence="13" key="5">
    <citation type="submission" date="2022-11" db="EMBL/GenBank/DDBJ databases">
        <title>Whole genome sequence of Levilactobacillus brevis SMB091.</title>
        <authorList>
            <person name="Kim J.-M."/>
            <person name="Kim O.-C."/>
            <person name="Choi Y.H."/>
            <person name="Han N.S."/>
            <person name="Hurh B."/>
        </authorList>
    </citation>
    <scope>NUCLEOTIDE SEQUENCE</scope>
    <source>
        <strain evidence="13">SMB091</strain>
    </source>
</reference>
<feature type="transmembrane region" description="Helical" evidence="8">
    <location>
        <begin position="31"/>
        <end position="53"/>
    </location>
</feature>
<feature type="transmembrane region" description="Helical" evidence="8">
    <location>
        <begin position="135"/>
        <end position="153"/>
    </location>
</feature>
<evidence type="ECO:0000313" key="15">
    <source>
        <dbReference type="Proteomes" id="UP000676478"/>
    </source>
</evidence>